<dbReference type="InterPro" id="IPR009384">
    <property type="entry name" value="SwrD-like"/>
</dbReference>
<dbReference type="RefSeq" id="WP_204696915.1">
    <property type="nucleotide sequence ID" value="NZ_JAFBEC010000004.1"/>
</dbReference>
<name>A0ABS2PB15_9BACL</name>
<keyword evidence="2" id="KW-1185">Reference proteome</keyword>
<dbReference type="PANTHER" id="PTHR39185">
    <property type="entry name" value="SWARMING MOTILITY PROTEIN SWRD"/>
    <property type="match status" value="1"/>
</dbReference>
<keyword evidence="1" id="KW-0966">Cell projection</keyword>
<sequence>MIPLTRLDGQPFYLQIVHIVTIEELPDTTITLVGNRKLVVRESLHEVNEVIEAKLMMYGVAAASKQEEDV</sequence>
<dbReference type="Pfam" id="PF06289">
    <property type="entry name" value="FlbD"/>
    <property type="match status" value="1"/>
</dbReference>
<dbReference type="Proteomes" id="UP000741863">
    <property type="component" value="Unassembled WGS sequence"/>
</dbReference>
<dbReference type="PANTHER" id="PTHR39185:SF1">
    <property type="entry name" value="SWARMING MOTILITY PROTEIN SWRD"/>
    <property type="match status" value="1"/>
</dbReference>
<gene>
    <name evidence="1" type="ORF">JOD17_001693</name>
</gene>
<keyword evidence="1" id="KW-0969">Cilium</keyword>
<accession>A0ABS2PB15</accession>
<dbReference type="EMBL" id="JAFBEC010000004">
    <property type="protein sequence ID" value="MBM7632599.1"/>
    <property type="molecule type" value="Genomic_DNA"/>
</dbReference>
<proteinExistence type="predicted"/>
<evidence type="ECO:0000313" key="1">
    <source>
        <dbReference type="EMBL" id="MBM7632599.1"/>
    </source>
</evidence>
<evidence type="ECO:0000313" key="2">
    <source>
        <dbReference type="Proteomes" id="UP000741863"/>
    </source>
</evidence>
<reference evidence="1 2" key="1">
    <citation type="submission" date="2021-01" db="EMBL/GenBank/DDBJ databases">
        <title>Genomic Encyclopedia of Type Strains, Phase IV (KMG-IV): sequencing the most valuable type-strain genomes for metagenomic binning, comparative biology and taxonomic classification.</title>
        <authorList>
            <person name="Goeker M."/>
        </authorList>
    </citation>
    <scope>NUCLEOTIDE SEQUENCE [LARGE SCALE GENOMIC DNA]</scope>
    <source>
        <strain evidence="1 2">DSM 25540</strain>
    </source>
</reference>
<organism evidence="1 2">
    <name type="scientific">Geomicrobium sediminis</name>
    <dbReference type="NCBI Taxonomy" id="1347788"/>
    <lineage>
        <taxon>Bacteria</taxon>
        <taxon>Bacillati</taxon>
        <taxon>Bacillota</taxon>
        <taxon>Bacilli</taxon>
        <taxon>Bacillales</taxon>
        <taxon>Geomicrobium</taxon>
    </lineage>
</organism>
<protein>
    <submittedName>
        <fullName evidence="1">Flagellar protein FlbD</fullName>
    </submittedName>
</protein>
<keyword evidence="1" id="KW-0282">Flagellum</keyword>
<comment type="caution">
    <text evidence="1">The sequence shown here is derived from an EMBL/GenBank/DDBJ whole genome shotgun (WGS) entry which is preliminary data.</text>
</comment>